<protein>
    <submittedName>
        <fullName evidence="2">REP element-mobilizing transposase RayT</fullName>
    </submittedName>
</protein>
<dbReference type="GO" id="GO:0006313">
    <property type="term" value="P:DNA transposition"/>
    <property type="evidence" value="ECO:0007669"/>
    <property type="project" value="InterPro"/>
</dbReference>
<dbReference type="SMART" id="SM01321">
    <property type="entry name" value="Y1_Tnp"/>
    <property type="match status" value="1"/>
</dbReference>
<dbReference type="AlphaFoldDB" id="A0A1T4XX03"/>
<dbReference type="EMBL" id="FUYE01000006">
    <property type="protein sequence ID" value="SKA94077.1"/>
    <property type="molecule type" value="Genomic_DNA"/>
</dbReference>
<evidence type="ECO:0000313" key="2">
    <source>
        <dbReference type="EMBL" id="SKA94077.1"/>
    </source>
</evidence>
<dbReference type="Gene3D" id="3.30.70.1290">
    <property type="entry name" value="Transposase IS200-like"/>
    <property type="match status" value="1"/>
</dbReference>
<reference evidence="3" key="1">
    <citation type="submission" date="2017-02" db="EMBL/GenBank/DDBJ databases">
        <authorList>
            <person name="Varghese N."/>
            <person name="Submissions S."/>
        </authorList>
    </citation>
    <scope>NUCLEOTIDE SEQUENCE [LARGE SCALE GENOMIC DNA]</scope>
    <source>
        <strain evidence="3">ATCC 700200</strain>
    </source>
</reference>
<dbReference type="OrthoDB" id="9794403at2"/>
<dbReference type="InterPro" id="IPR036515">
    <property type="entry name" value="Transposase_17_sf"/>
</dbReference>
<dbReference type="Pfam" id="PF01797">
    <property type="entry name" value="Y1_Tnp"/>
    <property type="match status" value="1"/>
</dbReference>
<name>A0A1T4XX03_9BACT</name>
<dbReference type="InterPro" id="IPR002686">
    <property type="entry name" value="Transposase_17"/>
</dbReference>
<sequence length="239" mass="27918">MLWFVPAQVPLPSHFLGFDPDSPLTQDFCVYQRHMPHWRVPGRCYFITFRAHDSIPLPVMQQMKAEAREWQSRLAQAASETNGQLPPNELAAWREFQNVQMRKLEHLLDENHGECLLRRPEYRQFLVDALHHFEGIRTEMLAYAIMPNHVHVVCRPLDGYTPESLARAWKRHSAACLHQALRRSGSFWQEESFDRIIRDADHYAQTVRYLAKNPLQARLGENEATVWLHPEILAANAHP</sequence>
<keyword evidence="3" id="KW-1185">Reference proteome</keyword>
<proteinExistence type="predicted"/>
<dbReference type="RefSeq" id="WP_078813317.1">
    <property type="nucleotide sequence ID" value="NZ_FUYE01000006.1"/>
</dbReference>
<dbReference type="PANTHER" id="PTHR36966">
    <property type="entry name" value="REP-ASSOCIATED TYROSINE TRANSPOSASE"/>
    <property type="match status" value="1"/>
</dbReference>
<dbReference type="PANTHER" id="PTHR36966:SF1">
    <property type="entry name" value="REP-ASSOCIATED TYROSINE TRANSPOSASE"/>
    <property type="match status" value="1"/>
</dbReference>
<evidence type="ECO:0000313" key="3">
    <source>
        <dbReference type="Proteomes" id="UP000190774"/>
    </source>
</evidence>
<evidence type="ECO:0000259" key="1">
    <source>
        <dbReference type="SMART" id="SM01321"/>
    </source>
</evidence>
<accession>A0A1T4XX03</accession>
<dbReference type="SUPFAM" id="SSF143422">
    <property type="entry name" value="Transposase IS200-like"/>
    <property type="match status" value="1"/>
</dbReference>
<dbReference type="InterPro" id="IPR052715">
    <property type="entry name" value="RAYT_transposase"/>
</dbReference>
<dbReference type="Proteomes" id="UP000190774">
    <property type="component" value="Unassembled WGS sequence"/>
</dbReference>
<dbReference type="GO" id="GO:0043565">
    <property type="term" value="F:sequence-specific DNA binding"/>
    <property type="evidence" value="ECO:0007669"/>
    <property type="project" value="TreeGrafter"/>
</dbReference>
<organism evidence="2 3">
    <name type="scientific">Prosthecobacter debontii</name>
    <dbReference type="NCBI Taxonomy" id="48467"/>
    <lineage>
        <taxon>Bacteria</taxon>
        <taxon>Pseudomonadati</taxon>
        <taxon>Verrucomicrobiota</taxon>
        <taxon>Verrucomicrobiia</taxon>
        <taxon>Verrucomicrobiales</taxon>
        <taxon>Verrucomicrobiaceae</taxon>
        <taxon>Prosthecobacter</taxon>
    </lineage>
</organism>
<feature type="domain" description="Transposase IS200-like" evidence="1">
    <location>
        <begin position="40"/>
        <end position="213"/>
    </location>
</feature>
<gene>
    <name evidence="2" type="ORF">SAMN02745166_02097</name>
</gene>
<dbReference type="GO" id="GO:0004803">
    <property type="term" value="F:transposase activity"/>
    <property type="evidence" value="ECO:0007669"/>
    <property type="project" value="InterPro"/>
</dbReference>
<dbReference type="STRING" id="48467.SAMN02745166_02097"/>